<comment type="caution">
    <text evidence="4">The sequence shown here is derived from an EMBL/GenBank/DDBJ whole genome shotgun (WGS) entry which is preliminary data.</text>
</comment>
<dbReference type="RefSeq" id="WP_188577651.1">
    <property type="nucleotide sequence ID" value="NZ_BMCT01000002.1"/>
</dbReference>
<feature type="transmembrane region" description="Helical" evidence="1">
    <location>
        <begin position="288"/>
        <end position="307"/>
    </location>
</feature>
<gene>
    <name evidence="4" type="ORF">GCM10007301_18070</name>
</gene>
<protein>
    <recommendedName>
        <fullName evidence="3">DUF7939 domain-containing protein</fullName>
    </recommendedName>
</protein>
<evidence type="ECO:0000256" key="2">
    <source>
        <dbReference type="SAM" id="SignalP"/>
    </source>
</evidence>
<feature type="signal peptide" evidence="2">
    <location>
        <begin position="1"/>
        <end position="18"/>
    </location>
</feature>
<sequence length="410" mass="44229">MRRFLVLLFVLLAAPLGAQQISAPSQTPQVIVRESLSPASGAVVGQHVALRVDVLFADEMPRPPRVSLPEVPGLQVLRFETQGTGLRETIDGRAYVGQRFEFALYARRGGAFDIAPAAVTLLDRAGAITGTAEGQTVPLRITVPPGVDPSGAVVATRTLTLTQSWQPSPAGHFKAGDAVVRIITRTAEDIPGLAMRDVAFEAPEGVRVYADPPDISDRSNRGVVTGQRVDRVTYVFERGGTVNLPSLTQPWWDLSSGTLKHADAGGTRVEVASVEVPAVDARQPSVRLAVVVVLAVLLVGGAGVLLLRRTRSRQADERMAFEAVRRACTEGDAHAVYRALCTWRPWLSSEPRQQVRTATADLDRALFASPPADWRPDQSRALLRRLEDVRRPPATAAQVAVLPPLNPRST</sequence>
<dbReference type="PANTHER" id="PTHR40940">
    <property type="entry name" value="PROTEIN BATD-RELATED"/>
    <property type="match status" value="1"/>
</dbReference>
<dbReference type="InterPro" id="IPR025738">
    <property type="entry name" value="BatD"/>
</dbReference>
<evidence type="ECO:0000313" key="4">
    <source>
        <dbReference type="EMBL" id="GGF58756.1"/>
    </source>
</evidence>
<evidence type="ECO:0000313" key="5">
    <source>
        <dbReference type="Proteomes" id="UP000606044"/>
    </source>
</evidence>
<keyword evidence="5" id="KW-1185">Reference proteome</keyword>
<keyword evidence="2" id="KW-0732">Signal</keyword>
<dbReference type="InterPro" id="IPR057699">
    <property type="entry name" value="DUF7939"/>
</dbReference>
<dbReference type="EMBL" id="BMCT01000002">
    <property type="protein sequence ID" value="GGF58756.1"/>
    <property type="molecule type" value="Genomic_DNA"/>
</dbReference>
<dbReference type="AlphaFoldDB" id="A0A917F9P3"/>
<evidence type="ECO:0000259" key="3">
    <source>
        <dbReference type="Pfam" id="PF25607"/>
    </source>
</evidence>
<reference evidence="4" key="1">
    <citation type="journal article" date="2014" name="Int. J. Syst. Evol. Microbiol.">
        <title>Complete genome sequence of Corynebacterium casei LMG S-19264T (=DSM 44701T), isolated from a smear-ripened cheese.</title>
        <authorList>
            <consortium name="US DOE Joint Genome Institute (JGI-PGF)"/>
            <person name="Walter F."/>
            <person name="Albersmeier A."/>
            <person name="Kalinowski J."/>
            <person name="Ruckert C."/>
        </authorList>
    </citation>
    <scope>NUCLEOTIDE SEQUENCE</scope>
    <source>
        <strain evidence="4">CCM 7897</strain>
    </source>
</reference>
<proteinExistence type="predicted"/>
<keyword evidence="1" id="KW-0812">Transmembrane</keyword>
<feature type="domain" description="DUF7939" evidence="3">
    <location>
        <begin position="317"/>
        <end position="386"/>
    </location>
</feature>
<dbReference type="Proteomes" id="UP000606044">
    <property type="component" value="Unassembled WGS sequence"/>
</dbReference>
<feature type="chain" id="PRO_5037318777" description="DUF7939 domain-containing protein" evidence="2">
    <location>
        <begin position="19"/>
        <end position="410"/>
    </location>
</feature>
<keyword evidence="1" id="KW-1133">Transmembrane helix</keyword>
<accession>A0A917F9P3</accession>
<name>A0A917F9P3_9HYPH</name>
<evidence type="ECO:0000256" key="1">
    <source>
        <dbReference type="SAM" id="Phobius"/>
    </source>
</evidence>
<dbReference type="Pfam" id="PF25607">
    <property type="entry name" value="DUF7939"/>
    <property type="match status" value="1"/>
</dbReference>
<reference evidence="4" key="2">
    <citation type="submission" date="2020-09" db="EMBL/GenBank/DDBJ databases">
        <authorList>
            <person name="Sun Q."/>
            <person name="Sedlacek I."/>
        </authorList>
    </citation>
    <scope>NUCLEOTIDE SEQUENCE</scope>
    <source>
        <strain evidence="4">CCM 7897</strain>
    </source>
</reference>
<keyword evidence="1" id="KW-0472">Membrane</keyword>
<dbReference type="PANTHER" id="PTHR40940:SF1">
    <property type="entry name" value="PROTEIN BATD"/>
    <property type="match status" value="1"/>
</dbReference>
<organism evidence="4 5">
    <name type="scientific">Azorhizobium oxalatiphilum</name>
    <dbReference type="NCBI Taxonomy" id="980631"/>
    <lineage>
        <taxon>Bacteria</taxon>
        <taxon>Pseudomonadati</taxon>
        <taxon>Pseudomonadota</taxon>
        <taxon>Alphaproteobacteria</taxon>
        <taxon>Hyphomicrobiales</taxon>
        <taxon>Xanthobacteraceae</taxon>
        <taxon>Azorhizobium</taxon>
    </lineage>
</organism>